<reference evidence="3" key="1">
    <citation type="submission" date="2021-06" db="EMBL/GenBank/DDBJ databases">
        <authorList>
            <person name="Huq M.A."/>
        </authorList>
    </citation>
    <scope>NUCLEOTIDE SEQUENCE</scope>
    <source>
        <strain evidence="3">MAH-26</strain>
    </source>
</reference>
<dbReference type="PANTHER" id="PTHR42852">
    <property type="entry name" value="THIOL:DISULFIDE INTERCHANGE PROTEIN DSBE"/>
    <property type="match status" value="1"/>
</dbReference>
<dbReference type="InterPro" id="IPR013740">
    <property type="entry name" value="Redoxin"/>
</dbReference>
<comment type="caution">
    <text evidence="3">The sequence shown here is derived from an EMBL/GenBank/DDBJ whole genome shotgun (WGS) entry which is preliminary data.</text>
</comment>
<protein>
    <submittedName>
        <fullName evidence="3">TlpA family protein disulfide reductase</fullName>
    </submittedName>
</protein>
<gene>
    <name evidence="3" type="ORF">KTO63_20385</name>
</gene>
<dbReference type="PROSITE" id="PS51352">
    <property type="entry name" value="THIOREDOXIN_2"/>
    <property type="match status" value="1"/>
</dbReference>
<accession>A0A9E2SF02</accession>
<keyword evidence="1" id="KW-0732">Signal</keyword>
<dbReference type="InterPro" id="IPR013766">
    <property type="entry name" value="Thioredoxin_domain"/>
</dbReference>
<feature type="signal peptide" evidence="1">
    <location>
        <begin position="1"/>
        <end position="24"/>
    </location>
</feature>
<dbReference type="AlphaFoldDB" id="A0A9E2SF02"/>
<keyword evidence="4" id="KW-1185">Reference proteome</keyword>
<sequence>MKISRKQLLAFAVGLTVCAQSSFAQSAKFVNIDSTAPSFKNADSIAARKAVVLNGLTNLATATPEFKKAFNEAAADKNYKLTDQAYYTAEYINVPFEQYRKFLFDPSGEWVDDMYGDINYSKKAFVLRRATPEEQEKKVASLKGYYAPKKGTSIAQNDVEVSKLVGSAAPDFTVTTIDGKKVSIKSLKGKVIVLNFWFTQCPPCREEMPKLNTFVDKYKNNKDVVFLAPEVVPATTVADVQKFLKRVPFAYQVALGGKDAAALYQVKVFPANFVIDKKGIVRMGYVGYNPYTLEELGKTIPKLIAE</sequence>
<dbReference type="GO" id="GO:0016491">
    <property type="term" value="F:oxidoreductase activity"/>
    <property type="evidence" value="ECO:0007669"/>
    <property type="project" value="InterPro"/>
</dbReference>
<name>A0A9E2SF02_9BACT</name>
<proteinExistence type="predicted"/>
<feature type="domain" description="Thioredoxin" evidence="2">
    <location>
        <begin position="163"/>
        <end position="305"/>
    </location>
</feature>
<dbReference type="RefSeq" id="WP_217793799.1">
    <property type="nucleotide sequence ID" value="NZ_JAHSPG010000015.1"/>
</dbReference>
<dbReference type="EMBL" id="JAHSPG010000015">
    <property type="protein sequence ID" value="MBV4359540.1"/>
    <property type="molecule type" value="Genomic_DNA"/>
</dbReference>
<organism evidence="3 4">
    <name type="scientific">Pinibacter aurantiacus</name>
    <dbReference type="NCBI Taxonomy" id="2851599"/>
    <lineage>
        <taxon>Bacteria</taxon>
        <taxon>Pseudomonadati</taxon>
        <taxon>Bacteroidota</taxon>
        <taxon>Chitinophagia</taxon>
        <taxon>Chitinophagales</taxon>
        <taxon>Chitinophagaceae</taxon>
        <taxon>Pinibacter</taxon>
    </lineage>
</organism>
<feature type="chain" id="PRO_5039659782" evidence="1">
    <location>
        <begin position="25"/>
        <end position="306"/>
    </location>
</feature>
<dbReference type="PANTHER" id="PTHR42852:SF17">
    <property type="entry name" value="THIOREDOXIN-LIKE PROTEIN HI_1115"/>
    <property type="match status" value="1"/>
</dbReference>
<dbReference type="Proteomes" id="UP000812270">
    <property type="component" value="Unassembled WGS sequence"/>
</dbReference>
<evidence type="ECO:0000313" key="3">
    <source>
        <dbReference type="EMBL" id="MBV4359540.1"/>
    </source>
</evidence>
<dbReference type="Pfam" id="PF08534">
    <property type="entry name" value="Redoxin"/>
    <property type="match status" value="1"/>
</dbReference>
<evidence type="ECO:0000256" key="1">
    <source>
        <dbReference type="SAM" id="SignalP"/>
    </source>
</evidence>
<dbReference type="InterPro" id="IPR050553">
    <property type="entry name" value="Thioredoxin_ResA/DsbE_sf"/>
</dbReference>
<evidence type="ECO:0000259" key="2">
    <source>
        <dbReference type="PROSITE" id="PS51352"/>
    </source>
</evidence>
<dbReference type="CDD" id="cd02966">
    <property type="entry name" value="TlpA_like_family"/>
    <property type="match status" value="1"/>
</dbReference>
<evidence type="ECO:0000313" key="4">
    <source>
        <dbReference type="Proteomes" id="UP000812270"/>
    </source>
</evidence>